<name>A0ACC0JVM6_CHOFU</name>
<dbReference type="EMBL" id="CM046103">
    <property type="protein sequence ID" value="KAI8428261.1"/>
    <property type="molecule type" value="Genomic_DNA"/>
</dbReference>
<dbReference type="Proteomes" id="UP001064048">
    <property type="component" value="Chromosome 3"/>
</dbReference>
<comment type="caution">
    <text evidence="1">The sequence shown here is derived from an EMBL/GenBank/DDBJ whole genome shotgun (WGS) entry which is preliminary data.</text>
</comment>
<proteinExistence type="predicted"/>
<gene>
    <name evidence="1" type="ORF">MSG28_002478</name>
</gene>
<sequence>MNLLKSPDGDIQTGDSGSGIMVRRYIQIGLVSFKNPRISKSLAIYTDVGHYYDWITWLPGCLPRKMGPSYSKTGYGSD</sequence>
<accession>A0ACC0JVM6</accession>
<organism evidence="1 2">
    <name type="scientific">Choristoneura fumiferana</name>
    <name type="common">Spruce budworm moth</name>
    <name type="synonym">Archips fumiferana</name>
    <dbReference type="NCBI Taxonomy" id="7141"/>
    <lineage>
        <taxon>Eukaryota</taxon>
        <taxon>Metazoa</taxon>
        <taxon>Ecdysozoa</taxon>
        <taxon>Arthropoda</taxon>
        <taxon>Hexapoda</taxon>
        <taxon>Insecta</taxon>
        <taxon>Pterygota</taxon>
        <taxon>Neoptera</taxon>
        <taxon>Endopterygota</taxon>
        <taxon>Lepidoptera</taxon>
        <taxon>Glossata</taxon>
        <taxon>Ditrysia</taxon>
        <taxon>Tortricoidea</taxon>
        <taxon>Tortricidae</taxon>
        <taxon>Tortricinae</taxon>
        <taxon>Choristoneura</taxon>
    </lineage>
</organism>
<evidence type="ECO:0000313" key="2">
    <source>
        <dbReference type="Proteomes" id="UP001064048"/>
    </source>
</evidence>
<evidence type="ECO:0000313" key="1">
    <source>
        <dbReference type="EMBL" id="KAI8428261.1"/>
    </source>
</evidence>
<protein>
    <submittedName>
        <fullName evidence="1">Uncharacterized protein</fullName>
    </submittedName>
</protein>
<reference evidence="1 2" key="1">
    <citation type="journal article" date="2022" name="Genome Biol. Evol.">
        <title>The Spruce Budworm Genome: Reconstructing the Evolutionary History of Antifreeze Proteins.</title>
        <authorList>
            <person name="Beliveau C."/>
            <person name="Gagne P."/>
            <person name="Picq S."/>
            <person name="Vernygora O."/>
            <person name="Keeling C.I."/>
            <person name="Pinkney K."/>
            <person name="Doucet D."/>
            <person name="Wen F."/>
            <person name="Johnston J.S."/>
            <person name="Maaroufi H."/>
            <person name="Boyle B."/>
            <person name="Laroche J."/>
            <person name="Dewar K."/>
            <person name="Juretic N."/>
            <person name="Blackburn G."/>
            <person name="Nisole A."/>
            <person name="Brunet B."/>
            <person name="Brandao M."/>
            <person name="Lumley L."/>
            <person name="Duan J."/>
            <person name="Quan G."/>
            <person name="Lucarotti C.J."/>
            <person name="Roe A.D."/>
            <person name="Sperling F.A.H."/>
            <person name="Levesque R.C."/>
            <person name="Cusson M."/>
        </authorList>
    </citation>
    <scope>NUCLEOTIDE SEQUENCE [LARGE SCALE GENOMIC DNA]</scope>
    <source>
        <strain evidence="1">Glfc:IPQL:Cfum</strain>
    </source>
</reference>
<keyword evidence="2" id="KW-1185">Reference proteome</keyword>